<name>A0A4R5Q7K6_9PROT</name>
<dbReference type="Pfam" id="PF07592">
    <property type="entry name" value="DDE_Tnp_ISAZ013"/>
    <property type="match status" value="1"/>
</dbReference>
<dbReference type="AlphaFoldDB" id="A0A4R5Q7K6"/>
<keyword evidence="2" id="KW-1185">Reference proteome</keyword>
<proteinExistence type="predicted"/>
<evidence type="ECO:0000313" key="1">
    <source>
        <dbReference type="EMBL" id="TDH58067.1"/>
    </source>
</evidence>
<evidence type="ECO:0000313" key="2">
    <source>
        <dbReference type="Proteomes" id="UP000295096"/>
    </source>
</evidence>
<protein>
    <submittedName>
        <fullName evidence="1">ISAzo13 family transposase</fullName>
    </submittedName>
</protein>
<organism evidence="1 2">
    <name type="scientific">Dankookia rubra</name>
    <dbReference type="NCBI Taxonomy" id="1442381"/>
    <lineage>
        <taxon>Bacteria</taxon>
        <taxon>Pseudomonadati</taxon>
        <taxon>Pseudomonadota</taxon>
        <taxon>Alphaproteobacteria</taxon>
        <taxon>Acetobacterales</taxon>
        <taxon>Roseomonadaceae</taxon>
        <taxon>Dankookia</taxon>
    </lineage>
</organism>
<dbReference type="EMBL" id="SMSJ01000159">
    <property type="protein sequence ID" value="TDH58067.1"/>
    <property type="molecule type" value="Genomic_DNA"/>
</dbReference>
<sequence length="404" mass="44691">MIDEKPIRIRFNAVGSTLDERGRRLHAAAEAVSAGHGGVAAVARATKVARSTIGRGFKDLRKPASLTGRIRRHGAGRKALAVRDATLLADLERLLEPATMGDPMRPLRWVSKSHEKLAAALRGMDHQVSASTVPKLLQRLEYRRHVNRKTKDGSNHPDRDAQFEHINACAQACQAAGLPVISVDTKKKELVGEFKNPGSDYGPKGMPIEVDAHDFEDKDLGKVVPYGVYDVGANSGYISLGIDHDTAQFAVHAVRLWHDKMGRERYPHADKIMITADCGGSNGPRLRLWKLELQALADASGLTFQVCHYPPGTSKWNKIEHRMFCHITQTWRATPLISRVAIVELIGNTTTKTGLTVRCELDTATYPKGIKVSDQQMATLNLNTDTFYPEWNYTISPRPPQMTP</sequence>
<accession>A0A4R5Q7K6</accession>
<reference evidence="1 2" key="1">
    <citation type="journal article" date="2016" name="J. Microbiol.">
        <title>Dankookia rubra gen. nov., sp. nov., an alphaproteobacterium isolated from sediment of a shallow stream.</title>
        <authorList>
            <person name="Kim W.H."/>
            <person name="Kim D.H."/>
            <person name="Kang K."/>
            <person name="Ahn T.Y."/>
        </authorList>
    </citation>
    <scope>NUCLEOTIDE SEQUENCE [LARGE SCALE GENOMIC DNA]</scope>
    <source>
        <strain evidence="1 2">JCM30602</strain>
    </source>
</reference>
<dbReference type="Proteomes" id="UP000295096">
    <property type="component" value="Unassembled WGS sequence"/>
</dbReference>
<gene>
    <name evidence="1" type="ORF">E2C06_34540</name>
</gene>
<dbReference type="NCBIfam" id="NF033519">
    <property type="entry name" value="transpos_ISAzo13"/>
    <property type="match status" value="1"/>
</dbReference>
<comment type="caution">
    <text evidence="1">The sequence shown here is derived from an EMBL/GenBank/DDBJ whole genome shotgun (WGS) entry which is preliminary data.</text>
</comment>
<dbReference type="OrthoDB" id="8782691at2"/>
<dbReference type="InterPro" id="IPR011518">
    <property type="entry name" value="Transposase_36"/>
</dbReference>
<dbReference type="RefSeq" id="WP_133293086.1">
    <property type="nucleotide sequence ID" value="NZ_SMSJ01000159.1"/>
</dbReference>